<dbReference type="HAMAP" id="MF_01333_B">
    <property type="entry name" value="Ribosomal_uL5_B"/>
    <property type="match status" value="1"/>
</dbReference>
<evidence type="ECO:0000256" key="1">
    <source>
        <dbReference type="ARBA" id="ARBA00008553"/>
    </source>
</evidence>
<dbReference type="PROSITE" id="PS00358">
    <property type="entry name" value="RIBOSOMAL_L5"/>
    <property type="match status" value="1"/>
</dbReference>
<evidence type="ECO:0000256" key="4">
    <source>
        <dbReference type="ARBA" id="ARBA00022884"/>
    </source>
</evidence>
<dbReference type="InterPro" id="IPR031309">
    <property type="entry name" value="Ribosomal_uL5_C"/>
</dbReference>
<protein>
    <recommendedName>
        <fullName evidence="7 8">Large ribosomal subunit protein uL5</fullName>
    </recommendedName>
</protein>
<evidence type="ECO:0000256" key="2">
    <source>
        <dbReference type="ARBA" id="ARBA00022555"/>
    </source>
</evidence>
<dbReference type="EMBL" id="QRGO01000001">
    <property type="protein sequence ID" value="RDV05422.1"/>
    <property type="molecule type" value="Genomic_DNA"/>
</dbReference>
<dbReference type="PIRSF" id="PIRSF002161">
    <property type="entry name" value="Ribosomal_L5"/>
    <property type="match status" value="1"/>
</dbReference>
<evidence type="ECO:0000256" key="10">
    <source>
        <dbReference type="SAM" id="MobiDB-lite"/>
    </source>
</evidence>
<name>A0A371BCW0_9BRAD</name>
<keyword evidence="3 8" id="KW-0699">rRNA-binding</keyword>
<evidence type="ECO:0000256" key="5">
    <source>
        <dbReference type="ARBA" id="ARBA00022980"/>
    </source>
</evidence>
<dbReference type="FunFam" id="3.30.1440.10:FF:000001">
    <property type="entry name" value="50S ribosomal protein L5"/>
    <property type="match status" value="1"/>
</dbReference>
<keyword evidence="2 8" id="KW-0820">tRNA-binding</keyword>
<evidence type="ECO:0000259" key="12">
    <source>
        <dbReference type="Pfam" id="PF00673"/>
    </source>
</evidence>
<comment type="subunit">
    <text evidence="8">Part of the 50S ribosomal subunit; part of the 5S rRNA/L5/L18/L25 subcomplex. Contacts the 5S rRNA and the P site tRNA. Forms a bridge to the 30S subunit in the 70S ribosome.</text>
</comment>
<dbReference type="Proteomes" id="UP000263993">
    <property type="component" value="Unassembled WGS sequence"/>
</dbReference>
<evidence type="ECO:0000256" key="7">
    <source>
        <dbReference type="ARBA" id="ARBA00035245"/>
    </source>
</evidence>
<dbReference type="InterPro" id="IPR022803">
    <property type="entry name" value="Ribosomal_uL5_dom_sf"/>
</dbReference>
<evidence type="ECO:0000259" key="11">
    <source>
        <dbReference type="Pfam" id="PF00281"/>
    </source>
</evidence>
<evidence type="ECO:0000313" key="13">
    <source>
        <dbReference type="EMBL" id="RDV05422.1"/>
    </source>
</evidence>
<reference evidence="14" key="1">
    <citation type="submission" date="2018-08" db="EMBL/GenBank/DDBJ databases">
        <authorList>
            <person name="Kim S.-J."/>
            <person name="Jung G.-Y."/>
        </authorList>
    </citation>
    <scope>NUCLEOTIDE SEQUENCE [LARGE SCALE GENOMIC DNA]</scope>
    <source>
        <strain evidence="14">GY_H</strain>
    </source>
</reference>
<organism evidence="13 14">
    <name type="scientific">Undibacter mobilis</name>
    <dbReference type="NCBI Taxonomy" id="2292256"/>
    <lineage>
        <taxon>Bacteria</taxon>
        <taxon>Pseudomonadati</taxon>
        <taxon>Pseudomonadota</taxon>
        <taxon>Alphaproteobacteria</taxon>
        <taxon>Hyphomicrobiales</taxon>
        <taxon>Nitrobacteraceae</taxon>
        <taxon>Undibacter</taxon>
    </lineage>
</organism>
<evidence type="ECO:0000313" key="14">
    <source>
        <dbReference type="Proteomes" id="UP000263993"/>
    </source>
</evidence>
<dbReference type="GO" id="GO:0019843">
    <property type="term" value="F:rRNA binding"/>
    <property type="evidence" value="ECO:0007669"/>
    <property type="project" value="UniProtKB-UniRule"/>
</dbReference>
<feature type="region of interest" description="Disordered" evidence="10">
    <location>
        <begin position="1"/>
        <end position="35"/>
    </location>
</feature>
<dbReference type="RefSeq" id="WP_115517446.1">
    <property type="nucleotide sequence ID" value="NZ_QRGO01000001.1"/>
</dbReference>
<feature type="domain" description="Large ribosomal subunit protein uL5 N-terminal" evidence="11">
    <location>
        <begin position="61"/>
        <end position="117"/>
    </location>
</feature>
<dbReference type="GO" id="GO:0000049">
    <property type="term" value="F:tRNA binding"/>
    <property type="evidence" value="ECO:0007669"/>
    <property type="project" value="UniProtKB-UniRule"/>
</dbReference>
<dbReference type="GO" id="GO:0005840">
    <property type="term" value="C:ribosome"/>
    <property type="evidence" value="ECO:0007669"/>
    <property type="project" value="UniProtKB-KW"/>
</dbReference>
<evidence type="ECO:0000256" key="6">
    <source>
        <dbReference type="ARBA" id="ARBA00023274"/>
    </source>
</evidence>
<accession>A0A371BCW0</accession>
<feature type="domain" description="Large ribosomal subunit protein uL5 C-terminal" evidence="12">
    <location>
        <begin position="122"/>
        <end position="214"/>
    </location>
</feature>
<comment type="function">
    <text evidence="8">This is 1 of the proteins that bind and probably mediate the attachment of the 5S RNA into the large ribosomal subunit, where it forms part of the central protuberance. In the 70S ribosome it contacts protein S13 of the 30S subunit (bridge B1b), connecting the 2 subunits; this bridge is implicated in subunit movement. Contacts the P site tRNA; the 5S rRNA and some of its associated proteins might help stabilize positioning of ribosome-bound tRNAs.</text>
</comment>
<dbReference type="SUPFAM" id="SSF55282">
    <property type="entry name" value="RL5-like"/>
    <property type="match status" value="1"/>
</dbReference>
<keyword evidence="14" id="KW-1185">Reference proteome</keyword>
<evidence type="ECO:0000256" key="3">
    <source>
        <dbReference type="ARBA" id="ARBA00022730"/>
    </source>
</evidence>
<dbReference type="Gene3D" id="3.30.1440.10">
    <property type="match status" value="1"/>
</dbReference>
<sequence length="216" mass="24174">MADTQTEQKKPKAAKPAAKPAGDEAPKAKKAKVPSDYTARLRTHYDKVVREQMKTQFGYANTMQIPQITKVVLNMGIGEGVADRKKVENAAADLALIAGQKPVVTRSRKSIANYKLRDGQAIGCKVTLRKARMYDFIDRLVNIALPRIRDFRGLNPKSFDGRGNYSLGIKEYTVFPEIDFDKVTDTWGMDITVCTTARNDEEARALLAAFNFPFRQ</sequence>
<keyword evidence="6 8" id="KW-0687">Ribonucleoprotein</keyword>
<proteinExistence type="inferred from homology"/>
<dbReference type="GO" id="GO:0003735">
    <property type="term" value="F:structural constituent of ribosome"/>
    <property type="evidence" value="ECO:0007669"/>
    <property type="project" value="InterPro"/>
</dbReference>
<keyword evidence="5 8" id="KW-0689">Ribosomal protein</keyword>
<comment type="similarity">
    <text evidence="1 8 9">Belongs to the universal ribosomal protein uL5 family.</text>
</comment>
<keyword evidence="4 8" id="KW-0694">RNA-binding</keyword>
<feature type="compositionally biased region" description="Basic and acidic residues" evidence="10">
    <location>
        <begin position="1"/>
        <end position="10"/>
    </location>
</feature>
<gene>
    <name evidence="8" type="primary">rplE</name>
    <name evidence="13" type="ORF">DXH78_13070</name>
</gene>
<dbReference type="InterPro" id="IPR031310">
    <property type="entry name" value="Ribosomal_uL5_N"/>
</dbReference>
<dbReference type="AlphaFoldDB" id="A0A371BCW0"/>
<dbReference type="OrthoDB" id="9806626at2"/>
<dbReference type="GO" id="GO:1990904">
    <property type="term" value="C:ribonucleoprotein complex"/>
    <property type="evidence" value="ECO:0007669"/>
    <property type="project" value="UniProtKB-KW"/>
</dbReference>
<dbReference type="PANTHER" id="PTHR11994">
    <property type="entry name" value="60S RIBOSOMAL PROTEIN L11-RELATED"/>
    <property type="match status" value="1"/>
</dbReference>
<dbReference type="Pfam" id="PF00281">
    <property type="entry name" value="Ribosomal_L5"/>
    <property type="match status" value="1"/>
</dbReference>
<comment type="caution">
    <text evidence="13">The sequence shown here is derived from an EMBL/GenBank/DDBJ whole genome shotgun (WGS) entry which is preliminary data.</text>
</comment>
<dbReference type="GO" id="GO:0006412">
    <property type="term" value="P:translation"/>
    <property type="evidence" value="ECO:0007669"/>
    <property type="project" value="UniProtKB-UniRule"/>
</dbReference>
<dbReference type="InterPro" id="IPR020929">
    <property type="entry name" value="Ribosomal_uL5_CS"/>
</dbReference>
<evidence type="ECO:0000256" key="8">
    <source>
        <dbReference type="HAMAP-Rule" id="MF_01333"/>
    </source>
</evidence>
<dbReference type="NCBIfam" id="NF000585">
    <property type="entry name" value="PRK00010.1"/>
    <property type="match status" value="1"/>
</dbReference>
<dbReference type="Pfam" id="PF00673">
    <property type="entry name" value="Ribosomal_L5_C"/>
    <property type="match status" value="1"/>
</dbReference>
<evidence type="ECO:0000256" key="9">
    <source>
        <dbReference type="RuleBase" id="RU003930"/>
    </source>
</evidence>
<dbReference type="InterPro" id="IPR020930">
    <property type="entry name" value="Ribosomal_uL5_bac-type"/>
</dbReference>
<dbReference type="InterPro" id="IPR002132">
    <property type="entry name" value="Ribosomal_uL5"/>
</dbReference>